<protein>
    <submittedName>
        <fullName evidence="2">Uncharacterized protein</fullName>
    </submittedName>
</protein>
<dbReference type="InParanoid" id="F4RLQ9"/>
<feature type="region of interest" description="Disordered" evidence="1">
    <location>
        <begin position="1"/>
        <end position="92"/>
    </location>
</feature>
<keyword evidence="3" id="KW-1185">Reference proteome</keyword>
<accession>F4RLQ9</accession>
<dbReference type="EMBL" id="GL883107">
    <property type="protein sequence ID" value="EGG06710.1"/>
    <property type="molecule type" value="Genomic_DNA"/>
</dbReference>
<sequence length="496" mass="54982">MPPRTRNNRPSASSKTSKSANPPGQQEESTPGTTSNPSTRGTRSKRAPSRATVPAKRVRDDTIENLNNPSTNTAETGDQQPDDPQDSQPEMKGTKAISAYTIFLQYCLDCLTEPMPLKGQEEGGVILGERNRKNGKRWRALTEDELAMFDPTIFYALAGMPNPLLDLETDENEKDHDQGQQEEGGDSFVPVPTVHKLTVEEDELYRPIYERLVDVKKVENELGKPPTGPSNSQLQRKSKTAIERIAHQLSCEAHRLDFAYYLVATSTLTPNKSAELGWLKQYTTHPQIATWANKTCHLATVFATYSQGESMAKAIASVNSKPKRQRSNKQQPSDKIKVDLGRLLAAITHKTLGYVPPQSFPQTADPAAELKRRSLPINMVLAAGSRMTDEKLQVGFKKMRSATRLEWINDIKDGNFRLIKLKVGSDETIGEPVSLDATDIETALNTPSRALDKVVDPIINNTGDQPNASQTTKDSNKKIQRDESDSKESDTVEEED</sequence>
<dbReference type="Proteomes" id="UP000001072">
    <property type="component" value="Unassembled WGS sequence"/>
</dbReference>
<gene>
    <name evidence="2" type="ORF">MELLADRAFT_63183</name>
</gene>
<name>F4RLQ9_MELLP</name>
<dbReference type="HOGENOM" id="CLU_025212_2_1_1"/>
<dbReference type="OrthoDB" id="2499072at2759"/>
<evidence type="ECO:0000256" key="1">
    <source>
        <dbReference type="SAM" id="MobiDB-lite"/>
    </source>
</evidence>
<feature type="region of interest" description="Disordered" evidence="1">
    <location>
        <begin position="455"/>
        <end position="496"/>
    </location>
</feature>
<evidence type="ECO:0000313" key="2">
    <source>
        <dbReference type="EMBL" id="EGG06710.1"/>
    </source>
</evidence>
<feature type="compositionally biased region" description="Polar residues" evidence="1">
    <location>
        <begin position="8"/>
        <end position="41"/>
    </location>
</feature>
<dbReference type="VEuPathDB" id="FungiDB:MELLADRAFT_63183"/>
<evidence type="ECO:0000313" key="3">
    <source>
        <dbReference type="Proteomes" id="UP000001072"/>
    </source>
</evidence>
<dbReference type="AlphaFoldDB" id="F4RLQ9"/>
<dbReference type="GeneID" id="18930045"/>
<dbReference type="RefSeq" id="XP_007410150.1">
    <property type="nucleotide sequence ID" value="XM_007410088.1"/>
</dbReference>
<feature type="compositionally biased region" description="Basic and acidic residues" evidence="1">
    <location>
        <begin position="474"/>
        <end position="490"/>
    </location>
</feature>
<dbReference type="KEGG" id="mlr:MELLADRAFT_63183"/>
<reference evidence="3" key="1">
    <citation type="journal article" date="2011" name="Proc. Natl. Acad. Sci. U.S.A.">
        <title>Obligate biotrophy features unraveled by the genomic analysis of rust fungi.</title>
        <authorList>
            <person name="Duplessis S."/>
            <person name="Cuomo C.A."/>
            <person name="Lin Y.-C."/>
            <person name="Aerts A."/>
            <person name="Tisserant E."/>
            <person name="Veneault-Fourrey C."/>
            <person name="Joly D.L."/>
            <person name="Hacquard S."/>
            <person name="Amselem J."/>
            <person name="Cantarel B.L."/>
            <person name="Chiu R."/>
            <person name="Coutinho P.M."/>
            <person name="Feau N."/>
            <person name="Field M."/>
            <person name="Frey P."/>
            <person name="Gelhaye E."/>
            <person name="Goldberg J."/>
            <person name="Grabherr M.G."/>
            <person name="Kodira C.D."/>
            <person name="Kohler A."/>
            <person name="Kuees U."/>
            <person name="Lindquist E.A."/>
            <person name="Lucas S.M."/>
            <person name="Mago R."/>
            <person name="Mauceli E."/>
            <person name="Morin E."/>
            <person name="Murat C."/>
            <person name="Pangilinan J.L."/>
            <person name="Park R."/>
            <person name="Pearson M."/>
            <person name="Quesneville H."/>
            <person name="Rouhier N."/>
            <person name="Sakthikumar S."/>
            <person name="Salamov A.A."/>
            <person name="Schmutz J."/>
            <person name="Selles B."/>
            <person name="Shapiro H."/>
            <person name="Tanguay P."/>
            <person name="Tuskan G.A."/>
            <person name="Henrissat B."/>
            <person name="Van de Peer Y."/>
            <person name="Rouze P."/>
            <person name="Ellis J.G."/>
            <person name="Dodds P.N."/>
            <person name="Schein J.E."/>
            <person name="Zhong S."/>
            <person name="Hamelin R.C."/>
            <person name="Grigoriev I.V."/>
            <person name="Szabo L.J."/>
            <person name="Martin F."/>
        </authorList>
    </citation>
    <scope>NUCLEOTIDE SEQUENCE [LARGE SCALE GENOMIC DNA]</scope>
    <source>
        <strain evidence="3">98AG31 / pathotype 3-4-7</strain>
    </source>
</reference>
<proteinExistence type="predicted"/>
<feature type="compositionally biased region" description="Polar residues" evidence="1">
    <location>
        <begin position="64"/>
        <end position="77"/>
    </location>
</feature>
<feature type="region of interest" description="Disordered" evidence="1">
    <location>
        <begin position="166"/>
        <end position="190"/>
    </location>
</feature>
<feature type="compositionally biased region" description="Polar residues" evidence="1">
    <location>
        <begin position="459"/>
        <end position="473"/>
    </location>
</feature>
<organism evidence="3">
    <name type="scientific">Melampsora larici-populina (strain 98AG31 / pathotype 3-4-7)</name>
    <name type="common">Poplar leaf rust fungus</name>
    <dbReference type="NCBI Taxonomy" id="747676"/>
    <lineage>
        <taxon>Eukaryota</taxon>
        <taxon>Fungi</taxon>
        <taxon>Dikarya</taxon>
        <taxon>Basidiomycota</taxon>
        <taxon>Pucciniomycotina</taxon>
        <taxon>Pucciniomycetes</taxon>
        <taxon>Pucciniales</taxon>
        <taxon>Melampsoraceae</taxon>
        <taxon>Melampsora</taxon>
    </lineage>
</organism>